<dbReference type="EMBL" id="UINC01000492">
    <property type="protein sequence ID" value="SUZ56299.1"/>
    <property type="molecule type" value="Genomic_DNA"/>
</dbReference>
<dbReference type="InterPro" id="IPR041516">
    <property type="entry name" value="LACTB2_WH"/>
</dbReference>
<dbReference type="Pfam" id="PF17778">
    <property type="entry name" value="WHD_BLACT"/>
    <property type="match status" value="1"/>
</dbReference>
<evidence type="ECO:0000259" key="1">
    <source>
        <dbReference type="SMART" id="SM00849"/>
    </source>
</evidence>
<sequence>MRHELIFVGNPGPLTGAGNNTYLLPGLEPTLIDAGTGQDTHLLALAAKLDESNARFSQKKDLLAKVLVTHCHSDHVSGVSAIAERWPLAVFAKMPWKDRDEQYHVSWKALEDGDLILAGDSTLQVIHTPGHSPDHLCFFDHESGTLFSGDLVIGGSSVVIPASAGGDLVAYLNSLRLVLSMKPACLLPAHGCSIDEPLTVIQAYLDHRQQREDQVIAALRQGAKTIDDIVRNVYEPLDSGLIRAAQENVLAHLMKLVSERRAAHDGAVWWML</sequence>
<dbReference type="SMART" id="SM00849">
    <property type="entry name" value="Lactamase_B"/>
    <property type="match status" value="1"/>
</dbReference>
<dbReference type="PANTHER" id="PTHR23131:SF0">
    <property type="entry name" value="ENDORIBONUCLEASE LACTB2"/>
    <property type="match status" value="1"/>
</dbReference>
<dbReference type="InterPro" id="IPR001279">
    <property type="entry name" value="Metallo-B-lactamas"/>
</dbReference>
<dbReference type="InterPro" id="IPR036388">
    <property type="entry name" value="WH-like_DNA-bd_sf"/>
</dbReference>
<gene>
    <name evidence="2" type="ORF">METZ01_LOCUS9153</name>
</gene>
<feature type="domain" description="Metallo-beta-lactamase" evidence="1">
    <location>
        <begin position="18"/>
        <end position="190"/>
    </location>
</feature>
<accession>A0A381NPP6</accession>
<proteinExistence type="predicted"/>
<protein>
    <recommendedName>
        <fullName evidence="1">Metallo-beta-lactamase domain-containing protein</fullName>
    </recommendedName>
</protein>
<dbReference type="Gene3D" id="3.60.15.10">
    <property type="entry name" value="Ribonuclease Z/Hydroxyacylglutathione hydrolase-like"/>
    <property type="match status" value="1"/>
</dbReference>
<dbReference type="PANTHER" id="PTHR23131">
    <property type="entry name" value="ENDORIBONUCLEASE LACTB2"/>
    <property type="match status" value="1"/>
</dbReference>
<dbReference type="Gene3D" id="1.10.10.10">
    <property type="entry name" value="Winged helix-like DNA-binding domain superfamily/Winged helix DNA-binding domain"/>
    <property type="match status" value="1"/>
</dbReference>
<name>A0A381NPP6_9ZZZZ</name>
<dbReference type="Pfam" id="PF00753">
    <property type="entry name" value="Lactamase_B"/>
    <property type="match status" value="1"/>
</dbReference>
<dbReference type="SUPFAM" id="SSF56281">
    <property type="entry name" value="Metallo-hydrolase/oxidoreductase"/>
    <property type="match status" value="1"/>
</dbReference>
<dbReference type="InterPro" id="IPR050662">
    <property type="entry name" value="Sec-metab_biosynth-thioest"/>
</dbReference>
<evidence type="ECO:0000313" key="2">
    <source>
        <dbReference type="EMBL" id="SUZ56299.1"/>
    </source>
</evidence>
<reference evidence="2" key="1">
    <citation type="submission" date="2018-05" db="EMBL/GenBank/DDBJ databases">
        <authorList>
            <person name="Lanie J.A."/>
            <person name="Ng W.-L."/>
            <person name="Kazmierczak K.M."/>
            <person name="Andrzejewski T.M."/>
            <person name="Davidsen T.M."/>
            <person name="Wayne K.J."/>
            <person name="Tettelin H."/>
            <person name="Glass J.I."/>
            <person name="Rusch D."/>
            <person name="Podicherti R."/>
            <person name="Tsui H.-C.T."/>
            <person name="Winkler M.E."/>
        </authorList>
    </citation>
    <scope>NUCLEOTIDE SEQUENCE</scope>
</reference>
<organism evidence="2">
    <name type="scientific">marine metagenome</name>
    <dbReference type="NCBI Taxonomy" id="408172"/>
    <lineage>
        <taxon>unclassified sequences</taxon>
        <taxon>metagenomes</taxon>
        <taxon>ecological metagenomes</taxon>
    </lineage>
</organism>
<dbReference type="InterPro" id="IPR036866">
    <property type="entry name" value="RibonucZ/Hydroxyglut_hydro"/>
</dbReference>
<dbReference type="AlphaFoldDB" id="A0A381NPP6"/>